<evidence type="ECO:0000313" key="1">
    <source>
        <dbReference type="EMBL" id="PON40108.1"/>
    </source>
</evidence>
<dbReference type="EMBL" id="JXTB01000446">
    <property type="protein sequence ID" value="PON40108.1"/>
    <property type="molecule type" value="Genomic_DNA"/>
</dbReference>
<reference evidence="2" key="1">
    <citation type="submission" date="2016-06" db="EMBL/GenBank/DDBJ databases">
        <title>Parallel loss of symbiosis genes in relatives of nitrogen-fixing non-legume Parasponia.</title>
        <authorList>
            <person name="Van Velzen R."/>
            <person name="Holmer R."/>
            <person name="Bu F."/>
            <person name="Rutten L."/>
            <person name="Van Zeijl A."/>
            <person name="Liu W."/>
            <person name="Santuari L."/>
            <person name="Cao Q."/>
            <person name="Sharma T."/>
            <person name="Shen D."/>
            <person name="Roswanjaya Y."/>
            <person name="Wardhani T."/>
            <person name="Kalhor M.S."/>
            <person name="Jansen J."/>
            <person name="Van den Hoogen J."/>
            <person name="Gungor B."/>
            <person name="Hartog M."/>
            <person name="Hontelez J."/>
            <person name="Verver J."/>
            <person name="Yang W.-C."/>
            <person name="Schijlen E."/>
            <person name="Repin R."/>
            <person name="Schilthuizen M."/>
            <person name="Schranz E."/>
            <person name="Heidstra R."/>
            <person name="Miyata K."/>
            <person name="Fedorova E."/>
            <person name="Kohlen W."/>
            <person name="Bisseling T."/>
            <person name="Smit S."/>
            <person name="Geurts R."/>
        </authorList>
    </citation>
    <scope>NUCLEOTIDE SEQUENCE [LARGE SCALE GENOMIC DNA]</scope>
    <source>
        <strain evidence="2">cv. WU1-14</strain>
    </source>
</reference>
<keyword evidence="2" id="KW-1185">Reference proteome</keyword>
<dbReference type="Proteomes" id="UP000237105">
    <property type="component" value="Unassembled WGS sequence"/>
</dbReference>
<organism evidence="1 2">
    <name type="scientific">Parasponia andersonii</name>
    <name type="common">Sponia andersonii</name>
    <dbReference type="NCBI Taxonomy" id="3476"/>
    <lineage>
        <taxon>Eukaryota</taxon>
        <taxon>Viridiplantae</taxon>
        <taxon>Streptophyta</taxon>
        <taxon>Embryophyta</taxon>
        <taxon>Tracheophyta</taxon>
        <taxon>Spermatophyta</taxon>
        <taxon>Magnoliopsida</taxon>
        <taxon>eudicotyledons</taxon>
        <taxon>Gunneridae</taxon>
        <taxon>Pentapetalae</taxon>
        <taxon>rosids</taxon>
        <taxon>fabids</taxon>
        <taxon>Rosales</taxon>
        <taxon>Cannabaceae</taxon>
        <taxon>Parasponia</taxon>
    </lineage>
</organism>
<protein>
    <submittedName>
        <fullName evidence="1">Uncharacterized protein</fullName>
    </submittedName>
</protein>
<comment type="caution">
    <text evidence="1">The sequence shown here is derived from an EMBL/GenBank/DDBJ whole genome shotgun (WGS) entry which is preliminary data.</text>
</comment>
<dbReference type="OrthoDB" id="10409218at2759"/>
<sequence>KALIFVTSLSEIACLLMGLKMKITETVNGGCQVLKVGAE</sequence>
<evidence type="ECO:0000313" key="2">
    <source>
        <dbReference type="Proteomes" id="UP000237105"/>
    </source>
</evidence>
<gene>
    <name evidence="1" type="ORF">PanWU01x14_299600</name>
</gene>
<feature type="non-terminal residue" evidence="1">
    <location>
        <position position="1"/>
    </location>
</feature>
<proteinExistence type="predicted"/>
<accession>A0A2P5AUE0</accession>
<name>A0A2P5AUE0_PARAD</name>
<dbReference type="AlphaFoldDB" id="A0A2P5AUE0"/>